<organism evidence="5 6">
    <name type="scientific">Solanum stoloniferum</name>
    <dbReference type="NCBI Taxonomy" id="62892"/>
    <lineage>
        <taxon>Eukaryota</taxon>
        <taxon>Viridiplantae</taxon>
        <taxon>Streptophyta</taxon>
        <taxon>Embryophyta</taxon>
        <taxon>Tracheophyta</taxon>
        <taxon>Spermatophyta</taxon>
        <taxon>Magnoliopsida</taxon>
        <taxon>eudicotyledons</taxon>
        <taxon>Gunneridae</taxon>
        <taxon>Pentapetalae</taxon>
        <taxon>asterids</taxon>
        <taxon>lamiids</taxon>
        <taxon>Solanales</taxon>
        <taxon>Solanaceae</taxon>
        <taxon>Solanoideae</taxon>
        <taxon>Solaneae</taxon>
        <taxon>Solanum</taxon>
    </lineage>
</organism>
<feature type="compositionally biased region" description="Acidic residues" evidence="4">
    <location>
        <begin position="336"/>
        <end position="345"/>
    </location>
</feature>
<dbReference type="SUPFAM" id="SSF143113">
    <property type="entry name" value="NAP-like"/>
    <property type="match status" value="1"/>
</dbReference>
<dbReference type="Proteomes" id="UP001627284">
    <property type="component" value="Unassembled WGS sequence"/>
</dbReference>
<dbReference type="GO" id="GO:0000724">
    <property type="term" value="P:double-strand break repair via homologous recombination"/>
    <property type="evidence" value="ECO:0007669"/>
    <property type="project" value="UniProtKB-ARBA"/>
</dbReference>
<feature type="region of interest" description="Disordered" evidence="4">
    <location>
        <begin position="335"/>
        <end position="362"/>
    </location>
</feature>
<dbReference type="GO" id="GO:0042393">
    <property type="term" value="F:histone binding"/>
    <property type="evidence" value="ECO:0007669"/>
    <property type="project" value="UniProtKB-ARBA"/>
</dbReference>
<dbReference type="PANTHER" id="PTHR11875">
    <property type="entry name" value="TESTIS-SPECIFIC Y-ENCODED PROTEIN"/>
    <property type="match status" value="1"/>
</dbReference>
<dbReference type="InterPro" id="IPR002164">
    <property type="entry name" value="NAP_family"/>
</dbReference>
<evidence type="ECO:0000256" key="4">
    <source>
        <dbReference type="SAM" id="MobiDB-lite"/>
    </source>
</evidence>
<dbReference type="AlphaFoldDB" id="A0ABD2UC60"/>
<evidence type="ECO:0000256" key="1">
    <source>
        <dbReference type="ARBA" id="ARBA00009947"/>
    </source>
</evidence>
<comment type="similarity">
    <text evidence="1 3">Belongs to the nucleosome assembly protein (NAP) family.</text>
</comment>
<evidence type="ECO:0000256" key="3">
    <source>
        <dbReference type="RuleBase" id="RU003876"/>
    </source>
</evidence>
<dbReference type="InterPro" id="IPR037231">
    <property type="entry name" value="NAP-like_sf"/>
</dbReference>
<gene>
    <name evidence="5" type="ORF">AABB24_011193</name>
</gene>
<protein>
    <submittedName>
        <fullName evidence="5">Uncharacterized protein</fullName>
    </submittedName>
</protein>
<accession>A0ABD2UC60</accession>
<dbReference type="GO" id="GO:0005634">
    <property type="term" value="C:nucleus"/>
    <property type="evidence" value="ECO:0007669"/>
    <property type="project" value="UniProtKB-ARBA"/>
</dbReference>
<comment type="caution">
    <text evidence="5">The sequence shown here is derived from an EMBL/GenBank/DDBJ whole genome shotgun (WGS) entry which is preliminary data.</text>
</comment>
<dbReference type="Gene3D" id="3.30.1120.90">
    <property type="entry name" value="Nucleosome assembly protein"/>
    <property type="match status" value="1"/>
</dbReference>
<evidence type="ECO:0000256" key="2">
    <source>
        <dbReference type="ARBA" id="ARBA00023186"/>
    </source>
</evidence>
<evidence type="ECO:0000313" key="5">
    <source>
        <dbReference type="EMBL" id="KAL3366394.1"/>
    </source>
</evidence>
<sequence length="362" mass="42158">MSNLDIYQSHLYPFTADAAASYAEYRAGLEIKQKDNLRKFSGSTLPKLKSLSPQVRKRVEALKNLQGQPAALKALLSEEKAVLKAGYEKLHESLHTKSERSALQALFLKEKAVLEAKYEKLHESLHMKRYEIVNGIVEVEGDNMGTGDEKGVPNFWLTAMKAFEIYEDEMNISPRDEEALKYLKDIKCCTVDHPKGFKLDFFFDTNPFFKNSVLTKTCHKRIKKDMSNNITWTDIEWYPGKCLTKRIVKCNPNKKLKNAKPMIRNVDWEDFFNFFKPPPVTGLQCHMQEDYEIGSIFRNKIIPQAVKWFTRGVAEKEDSKKMEYHFTRHVTRQDNFEEDDDSEDDYDHHHVGYQHHSGYHSC</sequence>
<dbReference type="EMBL" id="JBJKTR010000006">
    <property type="protein sequence ID" value="KAL3366394.1"/>
    <property type="molecule type" value="Genomic_DNA"/>
</dbReference>
<keyword evidence="6" id="KW-1185">Reference proteome</keyword>
<proteinExistence type="inferred from homology"/>
<dbReference type="Gene3D" id="1.20.5.1500">
    <property type="match status" value="2"/>
</dbReference>
<name>A0ABD2UC60_9SOLN</name>
<dbReference type="Pfam" id="PF00956">
    <property type="entry name" value="NAP"/>
    <property type="match status" value="1"/>
</dbReference>
<keyword evidence="2" id="KW-0143">Chaperone</keyword>
<reference evidence="5 6" key="1">
    <citation type="submission" date="2024-05" db="EMBL/GenBank/DDBJ databases">
        <title>De novo assembly of an allotetraploid wild potato.</title>
        <authorList>
            <person name="Hosaka A.J."/>
        </authorList>
    </citation>
    <scope>NUCLEOTIDE SEQUENCE [LARGE SCALE GENOMIC DNA]</scope>
    <source>
        <tissue evidence="5">Young leaves</tissue>
    </source>
</reference>
<evidence type="ECO:0000313" key="6">
    <source>
        <dbReference type="Proteomes" id="UP001627284"/>
    </source>
</evidence>